<organism evidence="8 9">
    <name type="scientific">Aminobacterium colombiense (strain DSM 12261 / ALA-1)</name>
    <dbReference type="NCBI Taxonomy" id="572547"/>
    <lineage>
        <taxon>Bacteria</taxon>
        <taxon>Thermotogati</taxon>
        <taxon>Synergistota</taxon>
        <taxon>Synergistia</taxon>
        <taxon>Synergistales</taxon>
        <taxon>Aminobacteriaceae</taxon>
        <taxon>Aminobacterium</taxon>
    </lineage>
</organism>
<dbReference type="PANTHER" id="PTHR20854:SF4">
    <property type="entry name" value="INOSITOL-1-MONOPHOSPHATASE-RELATED"/>
    <property type="match status" value="1"/>
</dbReference>
<name>D5ECA4_AMICL</name>
<dbReference type="EMBL" id="CP001997">
    <property type="protein sequence ID" value="ADE56186.1"/>
    <property type="molecule type" value="Genomic_DNA"/>
</dbReference>
<dbReference type="AlphaFoldDB" id="D5ECA4"/>
<comment type="catalytic activity">
    <reaction evidence="1 7">
        <text>a myo-inositol phosphate + H2O = myo-inositol + phosphate</text>
        <dbReference type="Rhea" id="RHEA:24056"/>
        <dbReference type="ChEBI" id="CHEBI:15377"/>
        <dbReference type="ChEBI" id="CHEBI:17268"/>
        <dbReference type="ChEBI" id="CHEBI:43474"/>
        <dbReference type="ChEBI" id="CHEBI:84139"/>
        <dbReference type="EC" id="3.1.3.25"/>
    </reaction>
</comment>
<reference evidence="8 9" key="1">
    <citation type="journal article" date="2010" name="Stand. Genomic Sci.">
        <title>Complete genome sequence of Aminobacterium colombiense type strain (ALA-1).</title>
        <authorList>
            <person name="Chertkov O."/>
            <person name="Sikorski J."/>
            <person name="Brambilla E."/>
            <person name="Lapidus A."/>
            <person name="Copeland A."/>
            <person name="Glavina Del Rio T."/>
            <person name="Nolan M."/>
            <person name="Lucas S."/>
            <person name="Tice H."/>
            <person name="Cheng J.F."/>
            <person name="Han C."/>
            <person name="Detter J.C."/>
            <person name="Bruce D."/>
            <person name="Tapia R."/>
            <person name="Goodwin L."/>
            <person name="Pitluck S."/>
            <person name="Liolios K."/>
            <person name="Ivanova N."/>
            <person name="Mavromatis K."/>
            <person name="Ovchinnikova G."/>
            <person name="Pati A."/>
            <person name="Chen A."/>
            <person name="Palaniappan K."/>
            <person name="Land M."/>
            <person name="Hauser L."/>
            <person name="Chang Y.J."/>
            <person name="Jeffries C.D."/>
            <person name="Spring S."/>
            <person name="Rohde M."/>
            <person name="Goker M."/>
            <person name="Bristow J."/>
            <person name="Eisen J.A."/>
            <person name="Markowitz V."/>
            <person name="Hugenholtz P."/>
            <person name="Kyrpides N.C."/>
            <person name="Klenk H.P."/>
        </authorList>
    </citation>
    <scope>NUCLEOTIDE SEQUENCE [LARGE SCALE GENOMIC DNA]</scope>
    <source>
        <strain evidence="9">DSM 12261 / ALA-1</strain>
    </source>
</reference>
<feature type="binding site" evidence="6">
    <location>
        <position position="211"/>
    </location>
    <ligand>
        <name>Mg(2+)</name>
        <dbReference type="ChEBI" id="CHEBI:18420"/>
        <label>1</label>
        <note>catalytic</note>
    </ligand>
</feature>
<dbReference type="GO" id="GO:0006020">
    <property type="term" value="P:inositol metabolic process"/>
    <property type="evidence" value="ECO:0007669"/>
    <property type="project" value="TreeGrafter"/>
</dbReference>
<feature type="binding site" evidence="6">
    <location>
        <position position="65"/>
    </location>
    <ligand>
        <name>Mg(2+)</name>
        <dbReference type="ChEBI" id="CHEBI:18420"/>
        <label>1</label>
        <note>catalytic</note>
    </ligand>
</feature>
<feature type="binding site" evidence="6">
    <location>
        <position position="84"/>
    </location>
    <ligand>
        <name>Mg(2+)</name>
        <dbReference type="ChEBI" id="CHEBI:18420"/>
        <label>1</label>
        <note>catalytic</note>
    </ligand>
</feature>
<evidence type="ECO:0000256" key="6">
    <source>
        <dbReference type="PIRSR" id="PIRSR600760-2"/>
    </source>
</evidence>
<evidence type="ECO:0000256" key="3">
    <source>
        <dbReference type="ARBA" id="ARBA00022723"/>
    </source>
</evidence>
<evidence type="ECO:0000256" key="1">
    <source>
        <dbReference type="ARBA" id="ARBA00001033"/>
    </source>
</evidence>
<evidence type="ECO:0000256" key="5">
    <source>
        <dbReference type="ARBA" id="ARBA00022842"/>
    </source>
</evidence>
<dbReference type="RefSeq" id="WP_013047452.1">
    <property type="nucleotide sequence ID" value="NC_014011.1"/>
</dbReference>
<dbReference type="OrthoDB" id="9772456at2"/>
<dbReference type="KEGG" id="aco:Amico_0037"/>
<gene>
    <name evidence="8" type="ordered locus">Amico_0037</name>
</gene>
<dbReference type="SUPFAM" id="SSF56655">
    <property type="entry name" value="Carbohydrate phosphatase"/>
    <property type="match status" value="1"/>
</dbReference>
<dbReference type="HOGENOM" id="CLU_044118_0_2_0"/>
<dbReference type="Proteomes" id="UP000002366">
    <property type="component" value="Chromosome"/>
</dbReference>
<comment type="similarity">
    <text evidence="7">Belongs to the inositol monophosphatase superfamily.</text>
</comment>
<dbReference type="PANTHER" id="PTHR20854">
    <property type="entry name" value="INOSITOL MONOPHOSPHATASE"/>
    <property type="match status" value="1"/>
</dbReference>
<comment type="cofactor">
    <cofactor evidence="2 6 7">
        <name>Mg(2+)</name>
        <dbReference type="ChEBI" id="CHEBI:18420"/>
    </cofactor>
</comment>
<dbReference type="InterPro" id="IPR020583">
    <property type="entry name" value="Inositol_monoP_metal-BS"/>
</dbReference>
<evidence type="ECO:0000256" key="7">
    <source>
        <dbReference type="RuleBase" id="RU364068"/>
    </source>
</evidence>
<dbReference type="GO" id="GO:0046872">
    <property type="term" value="F:metal ion binding"/>
    <property type="evidence" value="ECO:0007669"/>
    <property type="project" value="UniProtKB-KW"/>
</dbReference>
<keyword evidence="3 6" id="KW-0479">Metal-binding</keyword>
<dbReference type="EC" id="3.1.3.25" evidence="7"/>
<accession>D5ECA4</accession>
<keyword evidence="5 6" id="KW-0460">Magnesium</keyword>
<dbReference type="Gene3D" id="3.30.540.10">
    <property type="entry name" value="Fructose-1,6-Bisphosphatase, subunit A, domain 1"/>
    <property type="match status" value="1"/>
</dbReference>
<dbReference type="eggNOG" id="COG0483">
    <property type="taxonomic scope" value="Bacteria"/>
</dbReference>
<protein>
    <recommendedName>
        <fullName evidence="7">Inositol-1-monophosphatase</fullName>
        <ecNumber evidence="7">3.1.3.25</ecNumber>
    </recommendedName>
</protein>
<keyword evidence="4 7" id="KW-0378">Hydrolase</keyword>
<dbReference type="InterPro" id="IPR000760">
    <property type="entry name" value="Inositol_monophosphatase-like"/>
</dbReference>
<evidence type="ECO:0000256" key="4">
    <source>
        <dbReference type="ARBA" id="ARBA00022801"/>
    </source>
</evidence>
<dbReference type="InterPro" id="IPR033942">
    <property type="entry name" value="IMPase"/>
</dbReference>
<dbReference type="CDD" id="cd01639">
    <property type="entry name" value="IMPase"/>
    <property type="match status" value="1"/>
</dbReference>
<dbReference type="GO" id="GO:0007165">
    <property type="term" value="P:signal transduction"/>
    <property type="evidence" value="ECO:0007669"/>
    <property type="project" value="TreeGrafter"/>
</dbReference>
<evidence type="ECO:0000256" key="2">
    <source>
        <dbReference type="ARBA" id="ARBA00001946"/>
    </source>
</evidence>
<dbReference type="PROSITE" id="PS00629">
    <property type="entry name" value="IMP_1"/>
    <property type="match status" value="1"/>
</dbReference>
<evidence type="ECO:0000313" key="8">
    <source>
        <dbReference type="EMBL" id="ADE56186.1"/>
    </source>
</evidence>
<dbReference type="PRINTS" id="PR00377">
    <property type="entry name" value="IMPHPHTASES"/>
</dbReference>
<keyword evidence="9" id="KW-1185">Reference proteome</keyword>
<dbReference type="GO" id="GO:0008934">
    <property type="term" value="F:inositol monophosphate 1-phosphatase activity"/>
    <property type="evidence" value="ECO:0007669"/>
    <property type="project" value="InterPro"/>
</dbReference>
<dbReference type="Gene3D" id="3.40.190.80">
    <property type="match status" value="1"/>
</dbReference>
<dbReference type="Pfam" id="PF00459">
    <property type="entry name" value="Inositol_P"/>
    <property type="match status" value="1"/>
</dbReference>
<feature type="binding site" evidence="6">
    <location>
        <position position="87"/>
    </location>
    <ligand>
        <name>Mg(2+)</name>
        <dbReference type="ChEBI" id="CHEBI:18420"/>
        <label>1</label>
        <note>catalytic</note>
    </ligand>
</feature>
<proteinExistence type="inferred from homology"/>
<feature type="binding site" evidence="6">
    <location>
        <position position="86"/>
    </location>
    <ligand>
        <name>Mg(2+)</name>
        <dbReference type="ChEBI" id="CHEBI:18420"/>
        <label>1</label>
        <note>catalytic</note>
    </ligand>
</feature>
<evidence type="ECO:0000313" key="9">
    <source>
        <dbReference type="Proteomes" id="UP000002366"/>
    </source>
</evidence>
<sequence length="260" mass="29360">MKGSMEKILTDLLRDAGEIIMEQRDTQIASRRSMSDYTTVTDVRVEAFITQHLQKYFPESVIIGEEFSSSRNSLQLKGSAFVLDPIDGTVNFFHGYPAFAISLAYVENYSIRQAYIYDPANGEFFFAAKNEGAFLNDSFISVSQARTLSESLIGFGTAYNKELGKKEIEIVTKIYERCHDVRRRGAASLDVAYVACGRLDGYLEMELKPWDFYAGLLILEEAGGKACNWKGLPIQDLVNQNLLCTNNLIHQELFNLVREL</sequence>
<dbReference type="STRING" id="572547.Amico_0037"/>